<dbReference type="PANTHER" id="PTHR47572">
    <property type="entry name" value="LIPOPROTEIN-RELATED"/>
    <property type="match status" value="1"/>
</dbReference>
<evidence type="ECO:0000259" key="3">
    <source>
        <dbReference type="Pfam" id="PF08450"/>
    </source>
</evidence>
<dbReference type="GO" id="GO:0016787">
    <property type="term" value="F:hydrolase activity"/>
    <property type="evidence" value="ECO:0007669"/>
    <property type="project" value="UniProtKB-KW"/>
</dbReference>
<dbReference type="Proteomes" id="UP000219167">
    <property type="component" value="Unassembled WGS sequence"/>
</dbReference>
<proteinExistence type="predicted"/>
<evidence type="ECO:0000313" key="4">
    <source>
        <dbReference type="EMBL" id="SOC46008.1"/>
    </source>
</evidence>
<dbReference type="OrthoDB" id="241638at2"/>
<accession>A0A285UXC6</accession>
<dbReference type="InterPro" id="IPR013658">
    <property type="entry name" value="SGL"/>
</dbReference>
<dbReference type="InterPro" id="IPR051262">
    <property type="entry name" value="SMP-30/CGR1_Lactonase"/>
</dbReference>
<dbReference type="SUPFAM" id="SSF63829">
    <property type="entry name" value="Calcium-dependent phosphotriesterase"/>
    <property type="match status" value="1"/>
</dbReference>
<evidence type="ECO:0000313" key="5">
    <source>
        <dbReference type="Proteomes" id="UP000219167"/>
    </source>
</evidence>
<gene>
    <name evidence="4" type="ORF">SAMN05892877_12018</name>
</gene>
<dbReference type="Pfam" id="PF08450">
    <property type="entry name" value="SGL"/>
    <property type="match status" value="1"/>
</dbReference>
<dbReference type="RefSeq" id="WP_097142502.1">
    <property type="nucleotide sequence ID" value="NZ_OBQD01000020.1"/>
</dbReference>
<evidence type="ECO:0000256" key="2">
    <source>
        <dbReference type="SAM" id="SignalP"/>
    </source>
</evidence>
<sequence>MYYPARCIALLFFVLLAPQPAYSETIQESTRPCKGGTLSSELVRCGAANSSIIAPGAQLEKLGEGYSATEGPAADRDGNVFFTDHPNDRIVKWNAADGKFSDWLKPAGRSNGTYFDKAGNLLAAAAEKGELWSIAPDKKVTVLATNFGGKLFNGPNDLWIRPDGGLYFTDPFYYESYWFRDPETRIRGRNVYFMAPDRRTITPVTNDINEPNGIIGTPDGKVLYVADPSQQMTWAYDIRPDGQLTNKRIFCQLGSDGMTIDSDGNVYLTGKGVTVFDKTGKQIEHIVVPESWITNVDFGGKNHDLLFITAGRNVYGLKMRVKGAR</sequence>
<evidence type="ECO:0000256" key="1">
    <source>
        <dbReference type="ARBA" id="ARBA00022801"/>
    </source>
</evidence>
<keyword evidence="5" id="KW-1185">Reference proteome</keyword>
<feature type="signal peptide" evidence="2">
    <location>
        <begin position="1"/>
        <end position="23"/>
    </location>
</feature>
<feature type="chain" id="PRO_5012448129" evidence="2">
    <location>
        <begin position="24"/>
        <end position="325"/>
    </location>
</feature>
<reference evidence="4 5" key="1">
    <citation type="submission" date="2017-08" db="EMBL/GenBank/DDBJ databases">
        <authorList>
            <person name="de Groot N.N."/>
        </authorList>
    </citation>
    <scope>NUCLEOTIDE SEQUENCE [LARGE SCALE GENOMIC DNA]</scope>
    <source>
        <strain evidence="4 5">JC85</strain>
    </source>
</reference>
<dbReference type="InterPro" id="IPR011042">
    <property type="entry name" value="6-blade_b-propeller_TolB-like"/>
</dbReference>
<organism evidence="4 5">
    <name type="scientific">Rhizobium subbaraonis</name>
    <dbReference type="NCBI Taxonomy" id="908946"/>
    <lineage>
        <taxon>Bacteria</taxon>
        <taxon>Pseudomonadati</taxon>
        <taxon>Pseudomonadota</taxon>
        <taxon>Alphaproteobacteria</taxon>
        <taxon>Hyphomicrobiales</taxon>
        <taxon>Rhizobiaceae</taxon>
        <taxon>Rhizobium/Agrobacterium group</taxon>
        <taxon>Rhizobium</taxon>
    </lineage>
</organism>
<keyword evidence="1" id="KW-0378">Hydrolase</keyword>
<dbReference type="EMBL" id="OBQD01000020">
    <property type="protein sequence ID" value="SOC46008.1"/>
    <property type="molecule type" value="Genomic_DNA"/>
</dbReference>
<name>A0A285UXC6_9HYPH</name>
<dbReference type="AlphaFoldDB" id="A0A285UXC6"/>
<protein>
    <submittedName>
        <fullName evidence="4">Gluconolactonase</fullName>
    </submittedName>
</protein>
<dbReference type="Gene3D" id="2.120.10.30">
    <property type="entry name" value="TolB, C-terminal domain"/>
    <property type="match status" value="1"/>
</dbReference>
<dbReference type="PANTHER" id="PTHR47572:SF4">
    <property type="entry name" value="LACTONASE DRP35"/>
    <property type="match status" value="1"/>
</dbReference>
<keyword evidence="2" id="KW-0732">Signal</keyword>
<feature type="domain" description="SMP-30/Gluconolactonase/LRE-like region" evidence="3">
    <location>
        <begin position="69"/>
        <end position="310"/>
    </location>
</feature>